<evidence type="ECO:0000313" key="3">
    <source>
        <dbReference type="EMBL" id="MBB3936119.1"/>
    </source>
</evidence>
<dbReference type="Pfam" id="PF12850">
    <property type="entry name" value="Metallophos_2"/>
    <property type="match status" value="1"/>
</dbReference>
<evidence type="ECO:0000256" key="1">
    <source>
        <dbReference type="ARBA" id="ARBA00008950"/>
    </source>
</evidence>
<name>A0A7W6FUD8_9HYPH</name>
<dbReference type="OrthoDB" id="5380073at2"/>
<comment type="caution">
    <text evidence="3">The sequence shown here is derived from an EMBL/GenBank/DDBJ whole genome shotgun (WGS) entry which is preliminary data.</text>
</comment>
<comment type="similarity">
    <text evidence="1">Belongs to the metallophosphoesterase superfamily. YfcE family.</text>
</comment>
<dbReference type="EMBL" id="JACIDO010000004">
    <property type="protein sequence ID" value="MBB3936119.1"/>
    <property type="molecule type" value="Genomic_DNA"/>
</dbReference>
<proteinExistence type="inferred from homology"/>
<dbReference type="RefSeq" id="WP_090963326.1">
    <property type="nucleotide sequence ID" value="NZ_FOOA01000008.1"/>
</dbReference>
<dbReference type="SUPFAM" id="SSF56300">
    <property type="entry name" value="Metallo-dependent phosphatases"/>
    <property type="match status" value="1"/>
</dbReference>
<protein>
    <submittedName>
        <fullName evidence="3">Calcineurin-like phosphoesterase family protein</fullName>
    </submittedName>
</protein>
<reference evidence="3 4" key="1">
    <citation type="submission" date="2020-08" db="EMBL/GenBank/DDBJ databases">
        <title>Genomic Encyclopedia of Type Strains, Phase IV (KMG-IV): sequencing the most valuable type-strain genomes for metagenomic binning, comparative biology and taxonomic classification.</title>
        <authorList>
            <person name="Goeker M."/>
        </authorList>
    </citation>
    <scope>NUCLEOTIDE SEQUENCE [LARGE SCALE GENOMIC DNA]</scope>
    <source>
        <strain evidence="3 4">DSM 25024</strain>
    </source>
</reference>
<accession>A0A7W6FUD8</accession>
<dbReference type="InterPro" id="IPR024654">
    <property type="entry name" value="Calcineurin-like_PHP_lpxH"/>
</dbReference>
<dbReference type="AlphaFoldDB" id="A0A7W6FUD8"/>
<dbReference type="Proteomes" id="UP000531216">
    <property type="component" value="Unassembled WGS sequence"/>
</dbReference>
<sequence length="178" mass="19874">MIFFTADTHFNDPRVLRIDRRPFPDLAAHDAALIAAWNAVVGPHDEVWHLGDFARGPSELKDALLDRLNGVKHLVTGNNDDAATRYNPRWQSVQAYAELTVEGRPLVLCHYAFRTWNGMGKGAIDLHGHSHARLKPIPRQYDVGVDAFPFRPVALEEILVSRRRGRAAPRDASPSPAS</sequence>
<feature type="domain" description="Calcineurin-like phosphoesterase" evidence="2">
    <location>
        <begin position="6"/>
        <end position="132"/>
    </location>
</feature>
<gene>
    <name evidence="3" type="ORF">GGR05_002269</name>
</gene>
<evidence type="ECO:0000313" key="4">
    <source>
        <dbReference type="Proteomes" id="UP000531216"/>
    </source>
</evidence>
<dbReference type="InterPro" id="IPR029052">
    <property type="entry name" value="Metallo-depent_PP-like"/>
</dbReference>
<keyword evidence="4" id="KW-1185">Reference proteome</keyword>
<dbReference type="Gene3D" id="3.60.21.10">
    <property type="match status" value="1"/>
</dbReference>
<organism evidence="3 4">
    <name type="scientific">Aureimonas phyllosphaerae</name>
    <dbReference type="NCBI Taxonomy" id="1166078"/>
    <lineage>
        <taxon>Bacteria</taxon>
        <taxon>Pseudomonadati</taxon>
        <taxon>Pseudomonadota</taxon>
        <taxon>Alphaproteobacteria</taxon>
        <taxon>Hyphomicrobiales</taxon>
        <taxon>Aurantimonadaceae</taxon>
        <taxon>Aureimonas</taxon>
    </lineage>
</organism>
<evidence type="ECO:0000259" key="2">
    <source>
        <dbReference type="Pfam" id="PF12850"/>
    </source>
</evidence>